<evidence type="ECO:0000313" key="8">
    <source>
        <dbReference type="EMBL" id="CQD04326.1"/>
    </source>
</evidence>
<gene>
    <name evidence="8" type="ORF">BN000_00794</name>
</gene>
<dbReference type="GO" id="GO:0051301">
    <property type="term" value="P:cell division"/>
    <property type="evidence" value="ECO:0007669"/>
    <property type="project" value="UniProtKB-KW"/>
</dbReference>
<evidence type="ECO:0000256" key="5">
    <source>
        <dbReference type="ARBA" id="ARBA00023054"/>
    </source>
</evidence>
<accession>A0A0U1D0R2</accession>
<dbReference type="GO" id="GO:0005737">
    <property type="term" value="C:cytoplasm"/>
    <property type="evidence" value="ECO:0007669"/>
    <property type="project" value="UniProtKB-SubCell"/>
</dbReference>
<dbReference type="Pfam" id="PF05103">
    <property type="entry name" value="DivIVA"/>
    <property type="match status" value="1"/>
</dbReference>
<proteinExistence type="predicted"/>
<dbReference type="NCBIfam" id="TIGR03544">
    <property type="entry name" value="DivI1A_domain"/>
    <property type="match status" value="1"/>
</dbReference>
<evidence type="ECO:0000256" key="3">
    <source>
        <dbReference type="ARBA" id="ARBA00022490"/>
    </source>
</evidence>
<keyword evidence="6" id="KW-0131">Cell cycle</keyword>
<keyword evidence="4" id="KW-0132">Cell division</keyword>
<evidence type="ECO:0000256" key="1">
    <source>
        <dbReference type="ARBA" id="ARBA00004496"/>
    </source>
</evidence>
<organism evidence="8 9">
    <name type="scientific">Mycobacterium europaeum</name>
    <dbReference type="NCBI Taxonomy" id="761804"/>
    <lineage>
        <taxon>Bacteria</taxon>
        <taxon>Bacillati</taxon>
        <taxon>Actinomycetota</taxon>
        <taxon>Actinomycetes</taxon>
        <taxon>Mycobacteriales</taxon>
        <taxon>Mycobacteriaceae</taxon>
        <taxon>Mycobacterium</taxon>
        <taxon>Mycobacterium simiae complex</taxon>
    </lineage>
</organism>
<protein>
    <recommendedName>
        <fullName evidence="2">Cell wall synthesis protein Wag31</fullName>
    </recommendedName>
    <alternativeName>
        <fullName evidence="7">Antigen 84</fullName>
    </alternativeName>
</protein>
<dbReference type="AlphaFoldDB" id="A0A0U1D0R2"/>
<evidence type="ECO:0000256" key="4">
    <source>
        <dbReference type="ARBA" id="ARBA00022618"/>
    </source>
</evidence>
<keyword evidence="3" id="KW-0963">Cytoplasm</keyword>
<comment type="subcellular location">
    <subcellularLocation>
        <location evidence="1">Cytoplasm</location>
    </subcellularLocation>
</comment>
<keyword evidence="5" id="KW-0175">Coiled coil</keyword>
<name>A0A0U1D0R2_9MYCO</name>
<dbReference type="Proteomes" id="UP000199601">
    <property type="component" value="Unassembled WGS sequence"/>
</dbReference>
<keyword evidence="9" id="KW-1185">Reference proteome</keyword>
<evidence type="ECO:0000313" key="9">
    <source>
        <dbReference type="Proteomes" id="UP000199601"/>
    </source>
</evidence>
<dbReference type="STRING" id="761804.BN000_00794"/>
<dbReference type="Gene3D" id="6.10.250.660">
    <property type="match status" value="1"/>
</dbReference>
<evidence type="ECO:0000256" key="7">
    <source>
        <dbReference type="ARBA" id="ARBA00031737"/>
    </source>
</evidence>
<dbReference type="InterPro" id="IPR007793">
    <property type="entry name" value="DivIVA_fam"/>
</dbReference>
<sequence length="292" mass="32964">MTSDVYDFGNRMVLTPADVHNVAFSRPRIGKRGYNEQEVDIFIDLVEEELIRHLQKEGELRNRCAELRKRDGALDSREAELSEREAALVQYEHEVRDRESRVRDQEARLDQRAAGLAKRTNPLPQQLAQIRHREAQVAEREAELAQWADELGRREAELRLRVQQQQATVSPVAVDAAAGQAPRAYRHAQPPKSAATNGSARIDEMRAVASVNGRHDMERMAIRAVTDQLGNTVTETVHERTRRAPLEHDGPRLPANPQLELERLKAENAELNRTLRLLKAAAASLAAALDRP</sequence>
<evidence type="ECO:0000256" key="2">
    <source>
        <dbReference type="ARBA" id="ARBA00018787"/>
    </source>
</evidence>
<dbReference type="EMBL" id="CTEC01000001">
    <property type="protein sequence ID" value="CQD04326.1"/>
    <property type="molecule type" value="Genomic_DNA"/>
</dbReference>
<dbReference type="InterPro" id="IPR019933">
    <property type="entry name" value="DivIVA_domain"/>
</dbReference>
<reference evidence="9" key="1">
    <citation type="submission" date="2015-03" db="EMBL/GenBank/DDBJ databases">
        <authorList>
            <person name="Urmite Genomes"/>
        </authorList>
    </citation>
    <scope>NUCLEOTIDE SEQUENCE [LARGE SCALE GENOMIC DNA]</scope>
    <source>
        <strain evidence="9">CSUR P1344</strain>
    </source>
</reference>
<dbReference type="RefSeq" id="WP_244275075.1">
    <property type="nucleotide sequence ID" value="NZ_LQOU01000051.1"/>
</dbReference>
<evidence type="ECO:0000256" key="6">
    <source>
        <dbReference type="ARBA" id="ARBA00023306"/>
    </source>
</evidence>